<accession>A0A445N2I2</accession>
<gene>
    <name evidence="2" type="ORF">PITCH_A780026</name>
</gene>
<organism evidence="2">
    <name type="scientific">uncultured Desulfobacterium sp</name>
    <dbReference type="NCBI Taxonomy" id="201089"/>
    <lineage>
        <taxon>Bacteria</taxon>
        <taxon>Pseudomonadati</taxon>
        <taxon>Thermodesulfobacteriota</taxon>
        <taxon>Desulfobacteria</taxon>
        <taxon>Desulfobacterales</taxon>
        <taxon>Desulfobacteriaceae</taxon>
        <taxon>Desulfobacterium</taxon>
        <taxon>environmental samples</taxon>
    </lineage>
</organism>
<evidence type="ECO:0008006" key="3">
    <source>
        <dbReference type="Google" id="ProtNLM"/>
    </source>
</evidence>
<protein>
    <recommendedName>
        <fullName evidence="3">Lipoprotein</fullName>
    </recommendedName>
</protein>
<proteinExistence type="predicted"/>
<feature type="region of interest" description="Disordered" evidence="1">
    <location>
        <begin position="74"/>
        <end position="119"/>
    </location>
</feature>
<evidence type="ECO:0000256" key="1">
    <source>
        <dbReference type="SAM" id="MobiDB-lite"/>
    </source>
</evidence>
<dbReference type="PROSITE" id="PS51257">
    <property type="entry name" value="PROKAR_LIPOPROTEIN"/>
    <property type="match status" value="1"/>
</dbReference>
<dbReference type="AlphaFoldDB" id="A0A445N2I2"/>
<feature type="compositionally biased region" description="Basic and acidic residues" evidence="1">
    <location>
        <begin position="80"/>
        <end position="119"/>
    </location>
</feature>
<dbReference type="EMBL" id="OJIN01000223">
    <property type="protein sequence ID" value="SPD75896.1"/>
    <property type="molecule type" value="Genomic_DNA"/>
</dbReference>
<evidence type="ECO:0000313" key="2">
    <source>
        <dbReference type="EMBL" id="SPD75896.1"/>
    </source>
</evidence>
<name>A0A445N2I2_9BACT</name>
<reference evidence="2" key="1">
    <citation type="submission" date="2018-01" db="EMBL/GenBank/DDBJ databases">
        <authorList>
            <person name="Regsiter A."/>
            <person name="William W."/>
        </authorList>
    </citation>
    <scope>NUCLEOTIDE SEQUENCE</scope>
    <source>
        <strain evidence="2">TRIP AH-1</strain>
    </source>
</reference>
<sequence length="119" mass="14431">MKRTLLLILIAAFMLTSCMVMSDSRKRGRHSQDAVVLVPALPSVVVLEAEPYYHHSGYYYHYTKDRWYYSKSKKGPWHKLPKDHYPKKVQFKDKERKRYEEERSREHDHDHDNEHHQGY</sequence>